<keyword evidence="2" id="KW-0560">Oxidoreductase</keyword>
<sequence>MTDLSGQIAIVTGASGGLGAQFARALAGRGARVALAARRVDRLSALAGELGDGAAAFAYDAEDLQAAPALIDRISERLGAPTLLINNAGISLPGRAQDQTPEEFDRTMAVNLRAPWRLSQLCAQLWIGAGTGGAIVNVASMLARRAGSGVSLYCMSKAALQHMTACHALEWARHGIRVNALCPGYIRTEINDAFWETPRGQAELARLPRRRVGTPRDLDTALLFLCDPASGFVNGASLTVDDAESWAI</sequence>
<proteinExistence type="inferred from homology"/>
<dbReference type="OrthoDB" id="9796652at2"/>
<dbReference type="CDD" id="cd05233">
    <property type="entry name" value="SDR_c"/>
    <property type="match status" value="1"/>
</dbReference>
<dbReference type="Pfam" id="PF13561">
    <property type="entry name" value="adh_short_C2"/>
    <property type="match status" value="1"/>
</dbReference>
<keyword evidence="5" id="KW-1185">Reference proteome</keyword>
<evidence type="ECO:0000256" key="1">
    <source>
        <dbReference type="ARBA" id="ARBA00006484"/>
    </source>
</evidence>
<organism evidence="4 5">
    <name type="scientific">Pararhodobacter aggregans</name>
    <dbReference type="NCBI Taxonomy" id="404875"/>
    <lineage>
        <taxon>Bacteria</taxon>
        <taxon>Pseudomonadati</taxon>
        <taxon>Pseudomonadota</taxon>
        <taxon>Alphaproteobacteria</taxon>
        <taxon>Rhodobacterales</taxon>
        <taxon>Paracoccaceae</taxon>
        <taxon>Pararhodobacter</taxon>
    </lineage>
</organism>
<dbReference type="PROSITE" id="PS00061">
    <property type="entry name" value="ADH_SHORT"/>
    <property type="match status" value="1"/>
</dbReference>
<comment type="similarity">
    <text evidence="1">Belongs to the short-chain dehydrogenases/reductases (SDR) family.</text>
</comment>
<dbReference type="AlphaFoldDB" id="A0A2T7URX8"/>
<protein>
    <recommendedName>
        <fullName evidence="3">Ketoreductase domain-containing protein</fullName>
    </recommendedName>
</protein>
<dbReference type="FunFam" id="3.40.50.720:FF:000084">
    <property type="entry name" value="Short-chain dehydrogenase reductase"/>
    <property type="match status" value="1"/>
</dbReference>
<dbReference type="PANTHER" id="PTHR43669:SF3">
    <property type="entry name" value="ALCOHOL DEHYDROGENASE, PUTATIVE (AFU_ORTHOLOGUE AFUA_3G03445)-RELATED"/>
    <property type="match status" value="1"/>
</dbReference>
<dbReference type="InterPro" id="IPR036291">
    <property type="entry name" value="NAD(P)-bd_dom_sf"/>
</dbReference>
<dbReference type="RefSeq" id="WP_107753863.1">
    <property type="nucleotide sequence ID" value="NZ_QBKF01000011.1"/>
</dbReference>
<dbReference type="Gene3D" id="3.40.50.720">
    <property type="entry name" value="NAD(P)-binding Rossmann-like Domain"/>
    <property type="match status" value="1"/>
</dbReference>
<dbReference type="InterPro" id="IPR057326">
    <property type="entry name" value="KR_dom"/>
</dbReference>
<dbReference type="GO" id="GO:0016491">
    <property type="term" value="F:oxidoreductase activity"/>
    <property type="evidence" value="ECO:0007669"/>
    <property type="project" value="UniProtKB-KW"/>
</dbReference>
<evidence type="ECO:0000256" key="2">
    <source>
        <dbReference type="ARBA" id="ARBA00023002"/>
    </source>
</evidence>
<name>A0A2T7URX8_9RHOB</name>
<evidence type="ECO:0000313" key="4">
    <source>
        <dbReference type="EMBL" id="PVE47457.1"/>
    </source>
</evidence>
<feature type="domain" description="Ketoreductase" evidence="3">
    <location>
        <begin position="7"/>
        <end position="189"/>
    </location>
</feature>
<dbReference type="InterPro" id="IPR020904">
    <property type="entry name" value="Sc_DH/Rdtase_CS"/>
</dbReference>
<dbReference type="SUPFAM" id="SSF51735">
    <property type="entry name" value="NAD(P)-binding Rossmann-fold domains"/>
    <property type="match status" value="1"/>
</dbReference>
<reference evidence="4 5" key="1">
    <citation type="journal article" date="2011" name="Syst. Appl. Microbiol.">
        <title>Defluviimonas denitrificans gen. nov., sp. nov., and Pararhodobacter aggregans gen. nov., sp. nov., non-phototrophic Rhodobacteraceae from the biofilter of a marine aquaculture.</title>
        <authorList>
            <person name="Foesel B.U."/>
            <person name="Drake H.L."/>
            <person name="Schramm A."/>
        </authorList>
    </citation>
    <scope>NUCLEOTIDE SEQUENCE [LARGE SCALE GENOMIC DNA]</scope>
    <source>
        <strain evidence="4 5">D1-19</strain>
    </source>
</reference>
<evidence type="ECO:0000313" key="5">
    <source>
        <dbReference type="Proteomes" id="UP000244810"/>
    </source>
</evidence>
<dbReference type="EMBL" id="QDDR01000005">
    <property type="protein sequence ID" value="PVE47457.1"/>
    <property type="molecule type" value="Genomic_DNA"/>
</dbReference>
<dbReference type="PRINTS" id="PR00080">
    <property type="entry name" value="SDRFAMILY"/>
</dbReference>
<dbReference type="PANTHER" id="PTHR43669">
    <property type="entry name" value="5-KETO-D-GLUCONATE 5-REDUCTASE"/>
    <property type="match status" value="1"/>
</dbReference>
<dbReference type="SMART" id="SM00822">
    <property type="entry name" value="PKS_KR"/>
    <property type="match status" value="1"/>
</dbReference>
<dbReference type="InterPro" id="IPR002347">
    <property type="entry name" value="SDR_fam"/>
</dbReference>
<evidence type="ECO:0000259" key="3">
    <source>
        <dbReference type="SMART" id="SM00822"/>
    </source>
</evidence>
<accession>A0A2T7URX8</accession>
<dbReference type="Proteomes" id="UP000244810">
    <property type="component" value="Unassembled WGS sequence"/>
</dbReference>
<comment type="caution">
    <text evidence="4">The sequence shown here is derived from an EMBL/GenBank/DDBJ whole genome shotgun (WGS) entry which is preliminary data.</text>
</comment>
<dbReference type="PRINTS" id="PR00081">
    <property type="entry name" value="GDHRDH"/>
</dbReference>
<gene>
    <name evidence="4" type="ORF">DDE23_11495</name>
</gene>